<name>A0ABP7TTZ3_9BURK</name>
<comment type="caution">
    <text evidence="1">The sequence shown here is derived from an EMBL/GenBank/DDBJ whole genome shotgun (WGS) entry which is preliminary data.</text>
</comment>
<protein>
    <submittedName>
        <fullName evidence="1">Uncharacterized protein</fullName>
    </submittedName>
</protein>
<dbReference type="EMBL" id="BAAAZE010000013">
    <property type="protein sequence ID" value="GAA4031234.1"/>
    <property type="molecule type" value="Genomic_DNA"/>
</dbReference>
<evidence type="ECO:0000313" key="2">
    <source>
        <dbReference type="Proteomes" id="UP001501353"/>
    </source>
</evidence>
<organism evidence="1 2">
    <name type="scientific">Actimicrobium antarcticum</name>
    <dbReference type="NCBI Taxonomy" id="1051899"/>
    <lineage>
        <taxon>Bacteria</taxon>
        <taxon>Pseudomonadati</taxon>
        <taxon>Pseudomonadota</taxon>
        <taxon>Betaproteobacteria</taxon>
        <taxon>Burkholderiales</taxon>
        <taxon>Oxalobacteraceae</taxon>
        <taxon>Actimicrobium</taxon>
    </lineage>
</organism>
<accession>A0ABP7TTZ3</accession>
<dbReference type="Proteomes" id="UP001501353">
    <property type="component" value="Unassembled WGS sequence"/>
</dbReference>
<evidence type="ECO:0000313" key="1">
    <source>
        <dbReference type="EMBL" id="GAA4031234.1"/>
    </source>
</evidence>
<proteinExistence type="predicted"/>
<sequence length="78" mass="8399">MAQHLLEWLSGNCIAIPAPTGATALVYPIGYAVALVDSVATLLPTAVQYKKGHHEAPLEIPYRSSVIKPLLFSQQRDG</sequence>
<keyword evidence="2" id="KW-1185">Reference proteome</keyword>
<gene>
    <name evidence="1" type="ORF">GCM10022212_32190</name>
</gene>
<reference evidence="2" key="1">
    <citation type="journal article" date="2019" name="Int. J. Syst. Evol. Microbiol.">
        <title>The Global Catalogue of Microorganisms (GCM) 10K type strain sequencing project: providing services to taxonomists for standard genome sequencing and annotation.</title>
        <authorList>
            <consortium name="The Broad Institute Genomics Platform"/>
            <consortium name="The Broad Institute Genome Sequencing Center for Infectious Disease"/>
            <person name="Wu L."/>
            <person name="Ma J."/>
        </authorList>
    </citation>
    <scope>NUCLEOTIDE SEQUENCE [LARGE SCALE GENOMIC DNA]</scope>
    <source>
        <strain evidence="2">JCM 16673</strain>
    </source>
</reference>